<dbReference type="EMBL" id="KJ489397">
    <property type="protein sequence ID" value="AHZ09631.1"/>
    <property type="molecule type" value="Genomic_DNA"/>
</dbReference>
<organism evidence="1 2">
    <name type="scientific">Bacillus phage CAM003</name>
    <dbReference type="NCBI Taxonomy" id="1486657"/>
    <lineage>
        <taxon>Viruses</taxon>
        <taxon>Duplodnaviria</taxon>
        <taxon>Heunggongvirae</taxon>
        <taxon>Uroviricota</taxon>
        <taxon>Caudoviricetes</taxon>
        <taxon>Herelleviridae</taxon>
        <taxon>Bastillevirinae</taxon>
        <taxon>Bastillevirus</taxon>
        <taxon>Bastillevirus CAM003</taxon>
    </lineage>
</organism>
<evidence type="ECO:0000313" key="2">
    <source>
        <dbReference type="Proteomes" id="UP000026902"/>
    </source>
</evidence>
<protein>
    <submittedName>
        <fullName evidence="1">Uncharacterized protein</fullName>
    </submittedName>
</protein>
<dbReference type="RefSeq" id="YP_009037097.1">
    <property type="nucleotide sequence ID" value="NC_024216.1"/>
</dbReference>
<dbReference type="Proteomes" id="UP000026902">
    <property type="component" value="Segment"/>
</dbReference>
<name>A0A024B0E7_9CAUD</name>
<dbReference type="KEGG" id="vg:19526497"/>
<accession>A0A024B0E7</accession>
<keyword evidence="2" id="KW-1185">Reference proteome</keyword>
<proteinExistence type="predicted"/>
<dbReference type="GeneID" id="19526497"/>
<reference evidence="2" key="1">
    <citation type="submission" date="2014-09" db="EMBL/GenBank/DDBJ databases">
        <authorList>
            <person name="Sauder A.B."/>
            <person name="McKenzie Q.R."/>
            <person name="Temple L.M."/>
            <person name="Alexis B.K."/>
            <person name="Al-Atrache Z."/>
            <person name="Lewis L.O."/>
            <person name="Loesser-Casey K.E."/>
            <person name="Mitchell K.J."/>
        </authorList>
    </citation>
    <scope>NUCLEOTIDE SEQUENCE [LARGE SCALE GENOMIC DNA]</scope>
</reference>
<evidence type="ECO:0000313" key="1">
    <source>
        <dbReference type="EMBL" id="AHZ09631.1"/>
    </source>
</evidence>
<sequence length="126" mass="14909">MQFLKDLFNFKKRRKVYNHHPFRGFIFLDEGKYYADIFQVEVKERQTLFGKEESYMEYDIYPDVPVPVAHKSDKGNYGLLFHATVRAGGYKDALRKLANKIDWDRKVESDFNFAEGLHYGTEEGVK</sequence>